<feature type="domain" description="NodB homology" evidence="8">
    <location>
        <begin position="56"/>
        <end position="286"/>
    </location>
</feature>
<keyword evidence="4" id="KW-0479">Metal-binding</keyword>
<dbReference type="Pfam" id="PF01522">
    <property type="entry name" value="Polysacc_deac_1"/>
    <property type="match status" value="1"/>
</dbReference>
<gene>
    <name evidence="9" type="ORF">Y88_1721</name>
</gene>
<dbReference type="PROSITE" id="PS51677">
    <property type="entry name" value="NODB"/>
    <property type="match status" value="1"/>
</dbReference>
<comment type="similarity">
    <text evidence="2">Belongs to the polysaccharide deacetylase family.</text>
</comment>
<dbReference type="PANTHER" id="PTHR10587">
    <property type="entry name" value="GLYCOSYL TRANSFERASE-RELATED"/>
    <property type="match status" value="1"/>
</dbReference>
<evidence type="ECO:0000313" key="9">
    <source>
        <dbReference type="EMBL" id="EGD60833.1"/>
    </source>
</evidence>
<comment type="caution">
    <text evidence="9">The sequence shown here is derived from an EMBL/GenBank/DDBJ whole genome shotgun (WGS) entry which is preliminary data.</text>
</comment>
<evidence type="ECO:0000256" key="4">
    <source>
        <dbReference type="ARBA" id="ARBA00022723"/>
    </source>
</evidence>
<dbReference type="InterPro" id="IPR050248">
    <property type="entry name" value="Polysacc_deacetylase_ArnD"/>
</dbReference>
<evidence type="ECO:0000256" key="7">
    <source>
        <dbReference type="SAM" id="SignalP"/>
    </source>
</evidence>
<evidence type="ECO:0000256" key="2">
    <source>
        <dbReference type="ARBA" id="ARBA00010973"/>
    </source>
</evidence>
<evidence type="ECO:0000256" key="1">
    <source>
        <dbReference type="ARBA" id="ARBA00003236"/>
    </source>
</evidence>
<dbReference type="HOGENOM" id="CLU_071828_0_0_5"/>
<name>F1Z3L9_9SPHN</name>
<evidence type="ECO:0000256" key="3">
    <source>
        <dbReference type="ARBA" id="ARBA00020071"/>
    </source>
</evidence>
<dbReference type="Gene3D" id="3.20.20.370">
    <property type="entry name" value="Glycoside hydrolase/deacetylase"/>
    <property type="match status" value="1"/>
</dbReference>
<organism evidence="9 10">
    <name type="scientific">Novosphingobium nitrogenifigens DSM 19370</name>
    <dbReference type="NCBI Taxonomy" id="983920"/>
    <lineage>
        <taxon>Bacteria</taxon>
        <taxon>Pseudomonadati</taxon>
        <taxon>Pseudomonadota</taxon>
        <taxon>Alphaproteobacteria</taxon>
        <taxon>Sphingomonadales</taxon>
        <taxon>Sphingomonadaceae</taxon>
        <taxon>Novosphingobium</taxon>
    </lineage>
</organism>
<dbReference type="InterPro" id="IPR011330">
    <property type="entry name" value="Glyco_hydro/deAcase_b/a-brl"/>
</dbReference>
<feature type="chain" id="PRO_5003272363" description="Chitooligosaccharide deacetylase" evidence="7">
    <location>
        <begin position="49"/>
        <end position="345"/>
    </location>
</feature>
<feature type="signal peptide" evidence="7">
    <location>
        <begin position="1"/>
        <end position="48"/>
    </location>
</feature>
<keyword evidence="10" id="KW-1185">Reference proteome</keyword>
<dbReference type="InterPro" id="IPR002509">
    <property type="entry name" value="NODB_dom"/>
</dbReference>
<reference evidence="9 10" key="1">
    <citation type="journal article" date="2012" name="J. Bacteriol.">
        <title>Draft Genome Sequence of Novosphingobium nitrogenifigens Y88T.</title>
        <authorList>
            <person name="Strabala T.J."/>
            <person name="Macdonald L."/>
            <person name="Liu V."/>
            <person name="Smit A.M."/>
        </authorList>
    </citation>
    <scope>NUCLEOTIDE SEQUENCE [LARGE SCALE GENOMIC DNA]</scope>
    <source>
        <strain evidence="9 10">DSM 19370</strain>
    </source>
</reference>
<evidence type="ECO:0000313" key="10">
    <source>
        <dbReference type="Proteomes" id="UP000004728"/>
    </source>
</evidence>
<dbReference type="STRING" id="983920.Y88_1721"/>
<proteinExistence type="inferred from homology"/>
<keyword evidence="5" id="KW-0378">Hydrolase</keyword>
<dbReference type="GO" id="GO:0005975">
    <property type="term" value="P:carbohydrate metabolic process"/>
    <property type="evidence" value="ECO:0007669"/>
    <property type="project" value="InterPro"/>
</dbReference>
<sequence>MSFHLSGSIVQNFKVRFPRLSSRFRIKALAAGTAAVVLAAFAPVSAHAGAPKAPRASVALTFDDLPGIVLKPEQGYVDETNEKLLERLHHYHFPAIGFVNEGKLDEIVRERQIANLERWIKAGHDLGNHTFSHGSPNALGAEGYIADIARGERVIRPMMEKAHRRLQWFRHPYLETGSPAAVKDRIDAWLTAHGYRIAPVTIDCDDWEFAEPYDEAVMTGNKAQAERIRNVYLAYTERTIGWYRKGARVLFGRDISYVMLLHDTRLNADSLDGLAAIFKRQNMKPVALDKAMRDPAYKTPDGYQGKDGIEWLERWSLALHKDLPWNEYEEVPKPISEEYNKLDNR</sequence>
<dbReference type="Proteomes" id="UP000004728">
    <property type="component" value="Unassembled WGS sequence"/>
</dbReference>
<dbReference type="GO" id="GO:0046872">
    <property type="term" value="F:metal ion binding"/>
    <property type="evidence" value="ECO:0007669"/>
    <property type="project" value="UniProtKB-KW"/>
</dbReference>
<dbReference type="GO" id="GO:0016020">
    <property type="term" value="C:membrane"/>
    <property type="evidence" value="ECO:0007669"/>
    <property type="project" value="TreeGrafter"/>
</dbReference>
<dbReference type="EMBL" id="AEWJ01000008">
    <property type="protein sequence ID" value="EGD60833.1"/>
    <property type="molecule type" value="Genomic_DNA"/>
</dbReference>
<evidence type="ECO:0000256" key="6">
    <source>
        <dbReference type="ARBA" id="ARBA00032976"/>
    </source>
</evidence>
<dbReference type="SUPFAM" id="SSF88713">
    <property type="entry name" value="Glycoside hydrolase/deacetylase"/>
    <property type="match status" value="1"/>
</dbReference>
<dbReference type="InParanoid" id="F1Z3L9"/>
<dbReference type="GO" id="GO:0016810">
    <property type="term" value="F:hydrolase activity, acting on carbon-nitrogen (but not peptide) bonds"/>
    <property type="evidence" value="ECO:0007669"/>
    <property type="project" value="InterPro"/>
</dbReference>
<evidence type="ECO:0000256" key="5">
    <source>
        <dbReference type="ARBA" id="ARBA00022801"/>
    </source>
</evidence>
<dbReference type="eggNOG" id="COG0726">
    <property type="taxonomic scope" value="Bacteria"/>
</dbReference>
<dbReference type="CDD" id="cd10960">
    <property type="entry name" value="CE4_NodB_like_1"/>
    <property type="match status" value="1"/>
</dbReference>
<keyword evidence="7" id="KW-0732">Signal</keyword>
<protein>
    <recommendedName>
        <fullName evidence="3">Chitooligosaccharide deacetylase</fullName>
    </recommendedName>
    <alternativeName>
        <fullName evidence="6">Nodulation protein B</fullName>
    </alternativeName>
</protein>
<dbReference type="OrthoDB" id="115239at2"/>
<accession>F1Z3L9</accession>
<dbReference type="PANTHER" id="PTHR10587:SF133">
    <property type="entry name" value="CHITIN DEACETYLASE 1-RELATED"/>
    <property type="match status" value="1"/>
</dbReference>
<comment type="function">
    <text evidence="1">Is involved in generating a small heat-stable compound (Nod), an acylated oligomer of N-acetylglucosamine, that stimulates mitosis in various plant protoplasts.</text>
</comment>
<evidence type="ECO:0000259" key="8">
    <source>
        <dbReference type="PROSITE" id="PS51677"/>
    </source>
</evidence>
<dbReference type="AlphaFoldDB" id="F1Z3L9"/>